<evidence type="ECO:0000313" key="3">
    <source>
        <dbReference type="Proteomes" id="UP000008320"/>
    </source>
</evidence>
<evidence type="ECO:0000313" key="2">
    <source>
        <dbReference type="EMBL" id="ABD44827.1"/>
    </source>
</evidence>
<reference evidence="2 3" key="1">
    <citation type="journal article" date="2006" name="PLoS Genet.">
        <title>Comparative genomics of emerging human ehrlichiosis agents.</title>
        <authorList>
            <person name="Dunning Hotopp J.C."/>
            <person name="Lin M."/>
            <person name="Madupu R."/>
            <person name="Crabtree J."/>
            <person name="Angiuoli S.V."/>
            <person name="Eisen J.A."/>
            <person name="Seshadri R."/>
            <person name="Ren Q."/>
            <person name="Wu M."/>
            <person name="Utterback T.R."/>
            <person name="Smith S."/>
            <person name="Lewis M."/>
            <person name="Khouri H."/>
            <person name="Zhang C."/>
            <person name="Niu H."/>
            <person name="Lin Q."/>
            <person name="Ohashi N."/>
            <person name="Zhi N."/>
            <person name="Nelson W."/>
            <person name="Brinkac L.M."/>
            <person name="Dodson R.J."/>
            <person name="Rosovitz M.J."/>
            <person name="Sundaram J."/>
            <person name="Daugherty S.C."/>
            <person name="Davidsen T."/>
            <person name="Durkin A.S."/>
            <person name="Gwinn M."/>
            <person name="Haft D.H."/>
            <person name="Selengut J.D."/>
            <person name="Sullivan S.A."/>
            <person name="Zafar N."/>
            <person name="Zhou L."/>
            <person name="Benahmed F."/>
            <person name="Forberger H."/>
            <person name="Halpin R."/>
            <person name="Mulligan S."/>
            <person name="Robinson J."/>
            <person name="White O."/>
            <person name="Rikihisa Y."/>
            <person name="Tettelin H."/>
        </authorList>
    </citation>
    <scope>NUCLEOTIDE SEQUENCE [LARGE SCALE GENOMIC DNA]</scope>
    <source>
        <strain evidence="3">ATCC CRL-10679 / Arkansas</strain>
    </source>
</reference>
<dbReference type="KEGG" id="ech:ECH_0965"/>
<dbReference type="EMBL" id="CP000236">
    <property type="protein sequence ID" value="ABD44827.1"/>
    <property type="molecule type" value="Genomic_DNA"/>
</dbReference>
<dbReference type="HOGENOM" id="CLU_1382218_0_0_5"/>
<name>Q2GFN1_EHRCR</name>
<dbReference type="Proteomes" id="UP000008320">
    <property type="component" value="Chromosome"/>
</dbReference>
<evidence type="ECO:0000256" key="1">
    <source>
        <dbReference type="SAM" id="Phobius"/>
    </source>
</evidence>
<dbReference type="AlphaFoldDB" id="Q2GFN1"/>
<keyword evidence="1" id="KW-0472">Membrane</keyword>
<keyword evidence="1" id="KW-1133">Transmembrane helix</keyword>
<dbReference type="OrthoDB" id="7163106at2"/>
<keyword evidence="3" id="KW-1185">Reference proteome</keyword>
<gene>
    <name evidence="2" type="ordered locus">ECH_0965</name>
</gene>
<protein>
    <submittedName>
        <fullName evidence="2">Uncharacterized protein</fullName>
    </submittedName>
</protein>
<dbReference type="RefSeq" id="WP_011452922.1">
    <property type="nucleotide sequence ID" value="NC_007799.1"/>
</dbReference>
<accession>Q2GFN1</accession>
<feature type="transmembrane region" description="Helical" evidence="1">
    <location>
        <begin position="46"/>
        <end position="65"/>
    </location>
</feature>
<keyword evidence="1" id="KW-0812">Transmembrane</keyword>
<feature type="transmembrane region" description="Helical" evidence="1">
    <location>
        <begin position="12"/>
        <end position="34"/>
    </location>
</feature>
<organism evidence="2 3">
    <name type="scientific">Ehrlichia chaffeensis (strain ATCC CRL-10679 / Arkansas)</name>
    <dbReference type="NCBI Taxonomy" id="205920"/>
    <lineage>
        <taxon>Bacteria</taxon>
        <taxon>Pseudomonadati</taxon>
        <taxon>Pseudomonadota</taxon>
        <taxon>Alphaproteobacteria</taxon>
        <taxon>Rickettsiales</taxon>
        <taxon>Anaplasmataceae</taxon>
        <taxon>Ehrlichia</taxon>
    </lineage>
</organism>
<proteinExistence type="predicted"/>
<feature type="transmembrane region" description="Helical" evidence="1">
    <location>
        <begin position="105"/>
        <end position="127"/>
    </location>
</feature>
<feature type="transmembrane region" description="Helical" evidence="1">
    <location>
        <begin position="139"/>
        <end position="157"/>
    </location>
</feature>
<dbReference type="STRING" id="205920.ECH_0965"/>
<sequence length="203" mass="22646">MCLRIKNKKLASVLEQIRMTCLLIYTIGAILLLLKHYDAIGNNLDVASDCLISVSAMLFLMLFFVKLIDCIVESKNHDVQPLEGSDHSHFVQNTRDSGRINGITIVRYISNVLFATTCVMTCVFLLLSKHVNKPLLPDIYSAILMVGISLAGLYFSVRFLTAVCGICSNFTDNMNTRFTKCEAVNFIVGEIYTQPSMSLFEVA</sequence>